<dbReference type="Proteomes" id="UP001501459">
    <property type="component" value="Unassembled WGS sequence"/>
</dbReference>
<name>A0ABP3J5Y2_9BACI</name>
<feature type="compositionally biased region" description="Basic and acidic residues" evidence="1">
    <location>
        <begin position="13"/>
        <end position="24"/>
    </location>
</feature>
<keyword evidence="3" id="KW-1185">Reference proteome</keyword>
<organism evidence="2 3">
    <name type="scientific">Lentibacillus halophilus</name>
    <dbReference type="NCBI Taxonomy" id="295065"/>
    <lineage>
        <taxon>Bacteria</taxon>
        <taxon>Bacillati</taxon>
        <taxon>Bacillota</taxon>
        <taxon>Bacilli</taxon>
        <taxon>Bacillales</taxon>
        <taxon>Bacillaceae</taxon>
        <taxon>Lentibacillus</taxon>
    </lineage>
</organism>
<evidence type="ECO:0000256" key="1">
    <source>
        <dbReference type="SAM" id="MobiDB-lite"/>
    </source>
</evidence>
<sequence>MNRNVTYLMNHQPAHETNHPTDHRTAPLIKQYKTKPNQTKQNNTAAAADVFVFC</sequence>
<proteinExistence type="predicted"/>
<dbReference type="RefSeq" id="WP_343752601.1">
    <property type="nucleotide sequence ID" value="NZ_BAAADM010000052.1"/>
</dbReference>
<evidence type="ECO:0000313" key="2">
    <source>
        <dbReference type="EMBL" id="GAA0442028.1"/>
    </source>
</evidence>
<evidence type="ECO:0000313" key="3">
    <source>
        <dbReference type="Proteomes" id="UP001501459"/>
    </source>
</evidence>
<comment type="caution">
    <text evidence="2">The sequence shown here is derived from an EMBL/GenBank/DDBJ whole genome shotgun (WGS) entry which is preliminary data.</text>
</comment>
<evidence type="ECO:0008006" key="4">
    <source>
        <dbReference type="Google" id="ProtNLM"/>
    </source>
</evidence>
<dbReference type="EMBL" id="BAAADM010000052">
    <property type="protein sequence ID" value="GAA0442028.1"/>
    <property type="molecule type" value="Genomic_DNA"/>
</dbReference>
<feature type="region of interest" description="Disordered" evidence="1">
    <location>
        <begin position="1"/>
        <end position="24"/>
    </location>
</feature>
<reference evidence="3" key="1">
    <citation type="journal article" date="2019" name="Int. J. Syst. Evol. Microbiol.">
        <title>The Global Catalogue of Microorganisms (GCM) 10K type strain sequencing project: providing services to taxonomists for standard genome sequencing and annotation.</title>
        <authorList>
            <consortium name="The Broad Institute Genomics Platform"/>
            <consortium name="The Broad Institute Genome Sequencing Center for Infectious Disease"/>
            <person name="Wu L."/>
            <person name="Ma J."/>
        </authorList>
    </citation>
    <scope>NUCLEOTIDE SEQUENCE [LARGE SCALE GENOMIC DNA]</scope>
    <source>
        <strain evidence="3">JCM 12149</strain>
    </source>
</reference>
<accession>A0ABP3J5Y2</accession>
<gene>
    <name evidence="2" type="ORF">GCM10008983_18900</name>
</gene>
<protein>
    <recommendedName>
        <fullName evidence="4">YpzG-like protein</fullName>
    </recommendedName>
</protein>